<reference evidence="2" key="1">
    <citation type="journal article" date="2022" name="bioRxiv">
        <title>Sequencing and chromosome-scale assembly of the giantPleurodeles waltlgenome.</title>
        <authorList>
            <person name="Brown T."/>
            <person name="Elewa A."/>
            <person name="Iarovenko S."/>
            <person name="Subramanian E."/>
            <person name="Araus A.J."/>
            <person name="Petzold A."/>
            <person name="Susuki M."/>
            <person name="Suzuki K.-i.T."/>
            <person name="Hayashi T."/>
            <person name="Toyoda A."/>
            <person name="Oliveira C."/>
            <person name="Osipova E."/>
            <person name="Leigh N.D."/>
            <person name="Simon A."/>
            <person name="Yun M.H."/>
        </authorList>
    </citation>
    <scope>NUCLEOTIDE SEQUENCE</scope>
    <source>
        <strain evidence="2">20211129_DDA</strain>
        <tissue evidence="2">Liver</tissue>
    </source>
</reference>
<proteinExistence type="predicted"/>
<sequence>MLEPGSGILRVVCGGPIRGGRPTAPLIRSQGAQTRPRCPAGRAQRAAASAGQPKPRDRQNAAGRAAILILPLRSPWEHLGMELPAARLQDCSPSSVRSALAVPAPGKMISQGCSQPLTRLGPGNS</sequence>
<gene>
    <name evidence="2" type="ORF">NDU88_005127</name>
</gene>
<evidence type="ECO:0000313" key="3">
    <source>
        <dbReference type="Proteomes" id="UP001066276"/>
    </source>
</evidence>
<evidence type="ECO:0000313" key="2">
    <source>
        <dbReference type="EMBL" id="KAJ1173291.1"/>
    </source>
</evidence>
<feature type="compositionally biased region" description="Low complexity" evidence="1">
    <location>
        <begin position="39"/>
        <end position="53"/>
    </location>
</feature>
<dbReference type="EMBL" id="JANPWB010000007">
    <property type="protein sequence ID" value="KAJ1173291.1"/>
    <property type="molecule type" value="Genomic_DNA"/>
</dbReference>
<protein>
    <submittedName>
        <fullName evidence="2">Uncharacterized protein</fullName>
    </submittedName>
</protein>
<accession>A0AAV7TB32</accession>
<comment type="caution">
    <text evidence="2">The sequence shown here is derived from an EMBL/GenBank/DDBJ whole genome shotgun (WGS) entry which is preliminary data.</text>
</comment>
<evidence type="ECO:0000256" key="1">
    <source>
        <dbReference type="SAM" id="MobiDB-lite"/>
    </source>
</evidence>
<keyword evidence="3" id="KW-1185">Reference proteome</keyword>
<dbReference type="AlphaFoldDB" id="A0AAV7TB32"/>
<organism evidence="2 3">
    <name type="scientific">Pleurodeles waltl</name>
    <name type="common">Iberian ribbed newt</name>
    <dbReference type="NCBI Taxonomy" id="8319"/>
    <lineage>
        <taxon>Eukaryota</taxon>
        <taxon>Metazoa</taxon>
        <taxon>Chordata</taxon>
        <taxon>Craniata</taxon>
        <taxon>Vertebrata</taxon>
        <taxon>Euteleostomi</taxon>
        <taxon>Amphibia</taxon>
        <taxon>Batrachia</taxon>
        <taxon>Caudata</taxon>
        <taxon>Salamandroidea</taxon>
        <taxon>Salamandridae</taxon>
        <taxon>Pleurodelinae</taxon>
        <taxon>Pleurodeles</taxon>
    </lineage>
</organism>
<dbReference type="Proteomes" id="UP001066276">
    <property type="component" value="Chromosome 4_1"/>
</dbReference>
<feature type="region of interest" description="Disordered" evidence="1">
    <location>
        <begin position="17"/>
        <end position="62"/>
    </location>
</feature>
<name>A0AAV7TB32_PLEWA</name>